<dbReference type="Pfam" id="PF13349">
    <property type="entry name" value="DUF4097"/>
    <property type="match status" value="1"/>
</dbReference>
<gene>
    <name evidence="3" type="ORF">CK503_02695</name>
</gene>
<keyword evidence="1" id="KW-0732">Signal</keyword>
<proteinExistence type="predicted"/>
<name>A0A2A2GDZ8_9BACT</name>
<dbReference type="RefSeq" id="WP_095605254.1">
    <property type="nucleotide sequence ID" value="NZ_NSKE01000002.1"/>
</dbReference>
<feature type="domain" description="DUF4097" evidence="2">
    <location>
        <begin position="42"/>
        <end position="287"/>
    </location>
</feature>
<reference evidence="3 4" key="1">
    <citation type="submission" date="2017-08" db="EMBL/GenBank/DDBJ databases">
        <title>Aliifodinibius alkalisoli sp. nov., isolated from saline alkaline soil.</title>
        <authorList>
            <person name="Liu D."/>
            <person name="Zhang G."/>
        </authorList>
    </citation>
    <scope>NUCLEOTIDE SEQUENCE [LARGE SCALE GENOMIC DNA]</scope>
    <source>
        <strain evidence="3 4">WN023</strain>
    </source>
</reference>
<dbReference type="AlphaFoldDB" id="A0A2A2GDZ8"/>
<dbReference type="OrthoDB" id="975970at2"/>
<feature type="chain" id="PRO_5013240094" description="DUF4097 domain-containing protein" evidence="1">
    <location>
        <begin position="23"/>
        <end position="291"/>
    </location>
</feature>
<evidence type="ECO:0000259" key="2">
    <source>
        <dbReference type="Pfam" id="PF13349"/>
    </source>
</evidence>
<dbReference type="InterPro" id="IPR025164">
    <property type="entry name" value="Toastrack_DUF4097"/>
</dbReference>
<comment type="caution">
    <text evidence="3">The sequence shown here is derived from an EMBL/GenBank/DDBJ whole genome shotgun (WGS) entry which is preliminary data.</text>
</comment>
<organism evidence="3 4">
    <name type="scientific">Fodinibius salipaludis</name>
    <dbReference type="NCBI Taxonomy" id="2032627"/>
    <lineage>
        <taxon>Bacteria</taxon>
        <taxon>Pseudomonadati</taxon>
        <taxon>Balneolota</taxon>
        <taxon>Balneolia</taxon>
        <taxon>Balneolales</taxon>
        <taxon>Balneolaceae</taxon>
        <taxon>Fodinibius</taxon>
    </lineage>
</organism>
<sequence>MKFSVSIMISVLLLVGALSVEAQNNEYNLDQDYGIAADGTVFLDSDDADVEIRSSDRFDANVNVYHRVDVDGIEWGSEDDFKMNVKQRNGDLYIEEAERNNTNFRFGKVEREYRITIEIPRGVSIDVKGDDGTYSISDVGGAINMVADDSDISVRNATGEDFSFKIDDGVVRMDKGQGKLAVTLDDGEFRVDNGRFSEIDVRGDDAALYFGTGLSDAGKYYFNIDDGDMELEILDGGGSIDIAHDDTDINTFGAFSKISGEEERTVYRLNGGQAKVEIESEDGDIVLRSSE</sequence>
<evidence type="ECO:0000313" key="3">
    <source>
        <dbReference type="EMBL" id="PAU95127.1"/>
    </source>
</evidence>
<evidence type="ECO:0000256" key="1">
    <source>
        <dbReference type="SAM" id="SignalP"/>
    </source>
</evidence>
<protein>
    <recommendedName>
        <fullName evidence="2">DUF4097 domain-containing protein</fullName>
    </recommendedName>
</protein>
<feature type="signal peptide" evidence="1">
    <location>
        <begin position="1"/>
        <end position="22"/>
    </location>
</feature>
<accession>A0A2A2GDZ8</accession>
<keyword evidence="4" id="KW-1185">Reference proteome</keyword>
<evidence type="ECO:0000313" key="4">
    <source>
        <dbReference type="Proteomes" id="UP000218831"/>
    </source>
</evidence>
<dbReference type="EMBL" id="NSKE01000002">
    <property type="protein sequence ID" value="PAU95127.1"/>
    <property type="molecule type" value="Genomic_DNA"/>
</dbReference>
<dbReference type="Proteomes" id="UP000218831">
    <property type="component" value="Unassembled WGS sequence"/>
</dbReference>